<proteinExistence type="predicted"/>
<dbReference type="FunFam" id="2.60.260.20:FF:000013">
    <property type="entry name" value="DnaJ subfamily B member 11"/>
    <property type="match status" value="1"/>
</dbReference>
<dbReference type="PRINTS" id="PR00625">
    <property type="entry name" value="JDOMAIN"/>
</dbReference>
<dbReference type="CDD" id="cd06257">
    <property type="entry name" value="DnaJ"/>
    <property type="match status" value="1"/>
</dbReference>
<dbReference type="Proteomes" id="UP000007488">
    <property type="component" value="Chromosome"/>
</dbReference>
<dbReference type="OrthoDB" id="9779889at2"/>
<dbReference type="InterPro" id="IPR001623">
    <property type="entry name" value="DnaJ_domain"/>
</dbReference>
<dbReference type="InterPro" id="IPR036869">
    <property type="entry name" value="J_dom_sf"/>
</dbReference>
<dbReference type="Gene3D" id="1.10.287.110">
    <property type="entry name" value="DnaJ domain"/>
    <property type="match status" value="1"/>
</dbReference>
<sequence>MDFKDYYSVLGVAPTADIKEIKKKYKELAKKYHPDKNPGDKKSEEKFKEVNEAYQAVGDPAKRQKYDELRQDYQHWQNQGGRGSYDWGAWQAAPNSGTYSRTMSPEDFSDLFGEYGGYSDFFSNIFGMGGKGFSYGAAQQGRRSRKGNDLEGEIEISLEEAFQGTTRLINIGPNRRIQAKVPPGVRDNSKIRLAGQGKEGVNGGQRGDLFLKIRIAPHPSFIRENDDLSLTVPVDFYTAVLGGEIKVKTINGEVKFNLPANTQNGKSIRLKGKGMPILKDPKNHGDLYLKIAIVLPETMAEGEIEALRELYAKYHNQ</sequence>
<dbReference type="Pfam" id="PF01556">
    <property type="entry name" value="DnaJ_C"/>
    <property type="match status" value="1"/>
</dbReference>
<dbReference type="SUPFAM" id="SSF46565">
    <property type="entry name" value="Chaperone J-domain"/>
    <property type="match status" value="1"/>
</dbReference>
<dbReference type="KEGG" id="sgy:Sgly_1823"/>
<dbReference type="GO" id="GO:0005737">
    <property type="term" value="C:cytoplasm"/>
    <property type="evidence" value="ECO:0007669"/>
    <property type="project" value="TreeGrafter"/>
</dbReference>
<organism evidence="4 5">
    <name type="scientific">Syntrophobotulus glycolicus (strain DSM 8271 / FlGlyR)</name>
    <dbReference type="NCBI Taxonomy" id="645991"/>
    <lineage>
        <taxon>Bacteria</taxon>
        <taxon>Bacillati</taxon>
        <taxon>Bacillota</taxon>
        <taxon>Clostridia</taxon>
        <taxon>Eubacteriales</taxon>
        <taxon>Desulfitobacteriaceae</taxon>
        <taxon>Syntrophobotulus</taxon>
    </lineage>
</organism>
<dbReference type="PROSITE" id="PS50076">
    <property type="entry name" value="DNAJ_2"/>
    <property type="match status" value="1"/>
</dbReference>
<evidence type="ECO:0000256" key="1">
    <source>
        <dbReference type="ARBA" id="ARBA00022705"/>
    </source>
</evidence>
<keyword evidence="5" id="KW-1185">Reference proteome</keyword>
<accession>F0T033</accession>
<dbReference type="CDD" id="cd10747">
    <property type="entry name" value="DnaJ_C"/>
    <property type="match status" value="1"/>
</dbReference>
<dbReference type="AlphaFoldDB" id="F0T033"/>
<name>F0T033_SYNGF</name>
<keyword evidence="2" id="KW-0143">Chaperone</keyword>
<dbReference type="PANTHER" id="PTHR43096">
    <property type="entry name" value="DNAJ HOMOLOG 1, MITOCHONDRIAL-RELATED"/>
    <property type="match status" value="1"/>
</dbReference>
<dbReference type="InterPro" id="IPR002939">
    <property type="entry name" value="DnaJ_C"/>
</dbReference>
<gene>
    <name evidence="4" type="ordered locus">Sgly_1823</name>
</gene>
<evidence type="ECO:0000256" key="2">
    <source>
        <dbReference type="ARBA" id="ARBA00023186"/>
    </source>
</evidence>
<reference evidence="5" key="2">
    <citation type="submission" date="2011-02" db="EMBL/GenBank/DDBJ databases">
        <title>The complete genome of Syntrophobotulus glycolicus DSM 8271.</title>
        <authorList>
            <person name="Lucas S."/>
            <person name="Copeland A."/>
            <person name="Lapidus A."/>
            <person name="Bruce D."/>
            <person name="Goodwin L."/>
            <person name="Pitluck S."/>
            <person name="Kyrpides N."/>
            <person name="Mavromatis K."/>
            <person name="Pagani I."/>
            <person name="Ivanova N."/>
            <person name="Mikhailova N."/>
            <person name="Chertkov O."/>
            <person name="Held B."/>
            <person name="Detter J.C."/>
            <person name="Tapia R."/>
            <person name="Han C."/>
            <person name="Land M."/>
            <person name="Hauser L."/>
            <person name="Markowitz V."/>
            <person name="Cheng J.-F."/>
            <person name="Hugenholtz P."/>
            <person name="Woyke T."/>
            <person name="Wu D."/>
            <person name="Spring S."/>
            <person name="Schroeder M."/>
            <person name="Brambilla E."/>
            <person name="Klenk H.-P."/>
            <person name="Eisen J.A."/>
        </authorList>
    </citation>
    <scope>NUCLEOTIDE SEQUENCE [LARGE SCALE GENOMIC DNA]</scope>
    <source>
        <strain evidence="5">DSM 8271 / FlGlyR</strain>
    </source>
</reference>
<dbReference type="PANTHER" id="PTHR43096:SF48">
    <property type="entry name" value="CHAPERONE PROTEIN DNAJ"/>
    <property type="match status" value="1"/>
</dbReference>
<feature type="domain" description="J" evidence="3">
    <location>
        <begin position="5"/>
        <end position="70"/>
    </location>
</feature>
<dbReference type="SMART" id="SM00271">
    <property type="entry name" value="DnaJ"/>
    <property type="match status" value="1"/>
</dbReference>
<dbReference type="Gene3D" id="2.60.260.20">
    <property type="entry name" value="Urease metallochaperone UreE, N-terminal domain"/>
    <property type="match status" value="2"/>
</dbReference>
<dbReference type="EMBL" id="CP002547">
    <property type="protein sequence ID" value="ADY56120.1"/>
    <property type="molecule type" value="Genomic_DNA"/>
</dbReference>
<dbReference type="GO" id="GO:0006260">
    <property type="term" value="P:DNA replication"/>
    <property type="evidence" value="ECO:0007669"/>
    <property type="project" value="UniProtKB-KW"/>
</dbReference>
<dbReference type="SUPFAM" id="SSF49493">
    <property type="entry name" value="HSP40/DnaJ peptide-binding domain"/>
    <property type="match status" value="2"/>
</dbReference>
<dbReference type="STRING" id="645991.Sgly_1823"/>
<dbReference type="InterPro" id="IPR008971">
    <property type="entry name" value="HSP40/DnaJ_pept-bd"/>
</dbReference>
<dbReference type="GO" id="GO:0042026">
    <property type="term" value="P:protein refolding"/>
    <property type="evidence" value="ECO:0007669"/>
    <property type="project" value="TreeGrafter"/>
</dbReference>
<dbReference type="HOGENOM" id="CLU_017633_0_0_9"/>
<evidence type="ECO:0000259" key="3">
    <source>
        <dbReference type="PROSITE" id="PS50076"/>
    </source>
</evidence>
<reference evidence="4 5" key="1">
    <citation type="journal article" date="2011" name="Stand. Genomic Sci.">
        <title>Complete genome sequence of Syntrophobotulus glycolicus type strain (FlGlyR).</title>
        <authorList>
            <person name="Han C."/>
            <person name="Mwirichia R."/>
            <person name="Chertkov O."/>
            <person name="Held B."/>
            <person name="Lapidus A."/>
            <person name="Nolan M."/>
            <person name="Lucas S."/>
            <person name="Hammon N."/>
            <person name="Deshpande S."/>
            <person name="Cheng J.F."/>
            <person name="Tapia R."/>
            <person name="Goodwin L."/>
            <person name="Pitluck S."/>
            <person name="Huntemann M."/>
            <person name="Liolios K."/>
            <person name="Ivanova N."/>
            <person name="Pagani I."/>
            <person name="Mavromatis K."/>
            <person name="Ovchinikova G."/>
            <person name="Pati A."/>
            <person name="Chen A."/>
            <person name="Palaniappan K."/>
            <person name="Land M."/>
            <person name="Hauser L."/>
            <person name="Brambilla E.M."/>
            <person name="Rohde M."/>
            <person name="Spring S."/>
            <person name="Sikorski J."/>
            <person name="Goker M."/>
            <person name="Woyke T."/>
            <person name="Bristow J."/>
            <person name="Eisen J.A."/>
            <person name="Markowitz V."/>
            <person name="Hugenholtz P."/>
            <person name="Kyrpides N.C."/>
            <person name="Klenk H.P."/>
            <person name="Detter J.C."/>
        </authorList>
    </citation>
    <scope>NUCLEOTIDE SEQUENCE [LARGE SCALE GENOMIC DNA]</scope>
    <source>
        <strain evidence="5">DSM 8271 / FlGlyR</strain>
    </source>
</reference>
<evidence type="ECO:0000313" key="4">
    <source>
        <dbReference type="EMBL" id="ADY56120.1"/>
    </source>
</evidence>
<dbReference type="GO" id="GO:0051082">
    <property type="term" value="F:unfolded protein binding"/>
    <property type="evidence" value="ECO:0007669"/>
    <property type="project" value="InterPro"/>
</dbReference>
<dbReference type="RefSeq" id="WP_013624988.1">
    <property type="nucleotide sequence ID" value="NC_015172.1"/>
</dbReference>
<dbReference type="Pfam" id="PF00226">
    <property type="entry name" value="DnaJ"/>
    <property type="match status" value="1"/>
</dbReference>
<dbReference type="eggNOG" id="COG0484">
    <property type="taxonomic scope" value="Bacteria"/>
</dbReference>
<protein>
    <submittedName>
        <fullName evidence="4">Chaperone DnaJ domain protein</fullName>
    </submittedName>
</protein>
<keyword evidence="1" id="KW-0235">DNA replication</keyword>
<evidence type="ECO:0000313" key="5">
    <source>
        <dbReference type="Proteomes" id="UP000007488"/>
    </source>
</evidence>